<protein>
    <submittedName>
        <fullName evidence="3">Pteridine reductase</fullName>
    </submittedName>
</protein>
<accession>A0A521BWH3</accession>
<organism evidence="3 4">
    <name type="scientific">Saccharicrinis carchari</name>
    <dbReference type="NCBI Taxonomy" id="1168039"/>
    <lineage>
        <taxon>Bacteria</taxon>
        <taxon>Pseudomonadati</taxon>
        <taxon>Bacteroidota</taxon>
        <taxon>Bacteroidia</taxon>
        <taxon>Marinilabiliales</taxon>
        <taxon>Marinilabiliaceae</taxon>
        <taxon>Saccharicrinis</taxon>
    </lineage>
</organism>
<dbReference type="Gene3D" id="3.40.50.720">
    <property type="entry name" value="NAD(P)-binding Rossmann-like Domain"/>
    <property type="match status" value="1"/>
</dbReference>
<comment type="similarity">
    <text evidence="1">Belongs to the short-chain dehydrogenases/reductases (SDR) family.</text>
</comment>
<evidence type="ECO:0000256" key="1">
    <source>
        <dbReference type="ARBA" id="ARBA00006484"/>
    </source>
</evidence>
<gene>
    <name evidence="3" type="ORF">SAMN06265379_102146</name>
</gene>
<dbReference type="GO" id="GO:0016491">
    <property type="term" value="F:oxidoreductase activity"/>
    <property type="evidence" value="ECO:0007669"/>
    <property type="project" value="UniProtKB-KW"/>
</dbReference>
<dbReference type="PANTHER" id="PTHR43639:SF1">
    <property type="entry name" value="SHORT-CHAIN DEHYDROGENASE_REDUCTASE FAMILY PROTEIN"/>
    <property type="match status" value="1"/>
</dbReference>
<dbReference type="Pfam" id="PF13561">
    <property type="entry name" value="adh_short_C2"/>
    <property type="match status" value="1"/>
</dbReference>
<dbReference type="AlphaFoldDB" id="A0A521BWH3"/>
<name>A0A521BWH3_SACCC</name>
<dbReference type="SUPFAM" id="SSF51735">
    <property type="entry name" value="NAD(P)-binding Rossmann-fold domains"/>
    <property type="match status" value="1"/>
</dbReference>
<reference evidence="3 4" key="1">
    <citation type="submission" date="2017-05" db="EMBL/GenBank/DDBJ databases">
        <authorList>
            <person name="Varghese N."/>
            <person name="Submissions S."/>
        </authorList>
    </citation>
    <scope>NUCLEOTIDE SEQUENCE [LARGE SCALE GENOMIC DNA]</scope>
    <source>
        <strain evidence="3 4">DSM 27040</strain>
    </source>
</reference>
<dbReference type="OrthoDB" id="597510at2"/>
<dbReference type="InterPro" id="IPR036291">
    <property type="entry name" value="NAD(P)-bd_dom_sf"/>
</dbReference>
<dbReference type="InterPro" id="IPR002347">
    <property type="entry name" value="SDR_fam"/>
</dbReference>
<evidence type="ECO:0000256" key="2">
    <source>
        <dbReference type="ARBA" id="ARBA00023002"/>
    </source>
</evidence>
<dbReference type="RefSeq" id="WP_142532462.1">
    <property type="nucleotide sequence ID" value="NZ_FXTB01000002.1"/>
</dbReference>
<evidence type="ECO:0000313" key="4">
    <source>
        <dbReference type="Proteomes" id="UP000319040"/>
    </source>
</evidence>
<dbReference type="Proteomes" id="UP000319040">
    <property type="component" value="Unassembled WGS sequence"/>
</dbReference>
<keyword evidence="2" id="KW-0560">Oxidoreductase</keyword>
<dbReference type="EMBL" id="FXTB01000002">
    <property type="protein sequence ID" value="SMO51557.1"/>
    <property type="molecule type" value="Genomic_DNA"/>
</dbReference>
<dbReference type="PRINTS" id="PR00081">
    <property type="entry name" value="GDHRDH"/>
</dbReference>
<proteinExistence type="inferred from homology"/>
<evidence type="ECO:0000313" key="3">
    <source>
        <dbReference type="EMBL" id="SMO51557.1"/>
    </source>
</evidence>
<dbReference type="PANTHER" id="PTHR43639">
    <property type="entry name" value="OXIDOREDUCTASE, SHORT-CHAIN DEHYDROGENASE/REDUCTASE FAMILY (AFU_ORTHOLOGUE AFUA_5G02870)"/>
    <property type="match status" value="1"/>
</dbReference>
<keyword evidence="4" id="KW-1185">Reference proteome</keyword>
<sequence>MEKYVLVTGAAKRIGSVISQQLAAEGWSVLIHYNSSDKDALKLAAQLKEAYPRQEFPTMQCDLSSTKEVLNLFQNTPVKNMKLRALINNASIFTPGSITDITPDFLAEQMGVNFEAPLFLMQTFKKHFGQGSIINMLDTNVIKNIETHAAYLLAKKSLDAITKMAALAWAPAIRVNGIAPGPVLPPPNQDQKHLEKVIANTPLKRQVGTDDIVQTVSFLLNNPSITGQIIFCDSGAHLK</sequence>